<sequence length="52" mass="5469">MIMIIQLSVLRVNGAADSGDWCLALGLTPWLAGSHAGLDCPLSHVCCFPTIT</sequence>
<protein>
    <submittedName>
        <fullName evidence="1">Uncharacterized protein</fullName>
    </submittedName>
</protein>
<gene>
    <name evidence="1" type="ORF">J4Q44_G00050150</name>
</gene>
<keyword evidence="2" id="KW-1185">Reference proteome</keyword>
<comment type="caution">
    <text evidence="1">The sequence shown here is derived from an EMBL/GenBank/DDBJ whole genome shotgun (WGS) entry which is preliminary data.</text>
</comment>
<reference evidence="1 2" key="1">
    <citation type="submission" date="2021-04" db="EMBL/GenBank/DDBJ databases">
        <authorList>
            <person name="De Guttry C."/>
            <person name="Zahm M."/>
            <person name="Klopp C."/>
            <person name="Cabau C."/>
            <person name="Louis A."/>
            <person name="Berthelot C."/>
            <person name="Parey E."/>
            <person name="Roest Crollius H."/>
            <person name="Montfort J."/>
            <person name="Robinson-Rechavi M."/>
            <person name="Bucao C."/>
            <person name="Bouchez O."/>
            <person name="Gislard M."/>
            <person name="Lluch J."/>
            <person name="Milhes M."/>
            <person name="Lampietro C."/>
            <person name="Lopez Roques C."/>
            <person name="Donnadieu C."/>
            <person name="Braasch I."/>
            <person name="Desvignes T."/>
            <person name="Postlethwait J."/>
            <person name="Bobe J."/>
            <person name="Wedekind C."/>
            <person name="Guiguen Y."/>
        </authorList>
    </citation>
    <scope>NUCLEOTIDE SEQUENCE [LARGE SCALE GENOMIC DNA]</scope>
    <source>
        <strain evidence="1">Cs_M1</strain>
        <tissue evidence="1">Blood</tissue>
    </source>
</reference>
<evidence type="ECO:0000313" key="2">
    <source>
        <dbReference type="Proteomes" id="UP001356427"/>
    </source>
</evidence>
<dbReference type="Proteomes" id="UP001356427">
    <property type="component" value="Unassembled WGS sequence"/>
</dbReference>
<proteinExistence type="predicted"/>
<dbReference type="AlphaFoldDB" id="A0AAN8MF97"/>
<organism evidence="1 2">
    <name type="scientific">Coregonus suidteri</name>
    <dbReference type="NCBI Taxonomy" id="861788"/>
    <lineage>
        <taxon>Eukaryota</taxon>
        <taxon>Metazoa</taxon>
        <taxon>Chordata</taxon>
        <taxon>Craniata</taxon>
        <taxon>Vertebrata</taxon>
        <taxon>Euteleostomi</taxon>
        <taxon>Actinopterygii</taxon>
        <taxon>Neopterygii</taxon>
        <taxon>Teleostei</taxon>
        <taxon>Protacanthopterygii</taxon>
        <taxon>Salmoniformes</taxon>
        <taxon>Salmonidae</taxon>
        <taxon>Coregoninae</taxon>
        <taxon>Coregonus</taxon>
    </lineage>
</organism>
<accession>A0AAN8MF97</accession>
<evidence type="ECO:0000313" key="1">
    <source>
        <dbReference type="EMBL" id="KAK6325673.1"/>
    </source>
</evidence>
<name>A0AAN8MF97_9TELE</name>
<dbReference type="EMBL" id="JAGTTL010000003">
    <property type="protein sequence ID" value="KAK6325673.1"/>
    <property type="molecule type" value="Genomic_DNA"/>
</dbReference>